<dbReference type="SMART" id="SM00391">
    <property type="entry name" value="MBD"/>
    <property type="match status" value="1"/>
</dbReference>
<evidence type="ECO:0000259" key="19">
    <source>
        <dbReference type="PROSITE" id="PS50867"/>
    </source>
</evidence>
<keyword evidence="10" id="KW-0862">Zinc</keyword>
<feature type="compositionally biased region" description="Acidic residues" evidence="17">
    <location>
        <begin position="1037"/>
        <end position="1048"/>
    </location>
</feature>
<dbReference type="GO" id="GO:0070828">
    <property type="term" value="P:heterochromatin organization"/>
    <property type="evidence" value="ECO:0007669"/>
    <property type="project" value="TreeGrafter"/>
</dbReference>
<dbReference type="GO" id="GO:0046974">
    <property type="term" value="F:histone H3K9 methyltransferase activity"/>
    <property type="evidence" value="ECO:0007669"/>
    <property type="project" value="TreeGrafter"/>
</dbReference>
<dbReference type="SMART" id="SM00468">
    <property type="entry name" value="PreSET"/>
    <property type="match status" value="1"/>
</dbReference>
<evidence type="ECO:0000256" key="9">
    <source>
        <dbReference type="ARBA" id="ARBA00022737"/>
    </source>
</evidence>
<feature type="domain" description="Pre-SET" evidence="19">
    <location>
        <begin position="772"/>
        <end position="844"/>
    </location>
</feature>
<dbReference type="Gene3D" id="2.30.30.140">
    <property type="match status" value="2"/>
</dbReference>
<dbReference type="Gene3D" id="2.170.270.10">
    <property type="entry name" value="SET domain"/>
    <property type="match status" value="2"/>
</dbReference>
<keyword evidence="9" id="KW-0677">Repeat</keyword>
<keyword evidence="8" id="KW-0479">Metal-binding</keyword>
<dbReference type="PROSITE" id="PS50868">
    <property type="entry name" value="POST_SET"/>
    <property type="match status" value="1"/>
</dbReference>
<feature type="compositionally biased region" description="Basic and acidic residues" evidence="17">
    <location>
        <begin position="960"/>
        <end position="971"/>
    </location>
</feature>
<evidence type="ECO:0000256" key="13">
    <source>
        <dbReference type="ARBA" id="ARBA00023054"/>
    </source>
</evidence>
<feature type="compositionally biased region" description="Polar residues" evidence="17">
    <location>
        <begin position="1022"/>
        <end position="1032"/>
    </location>
</feature>
<dbReference type="GO" id="GO:0032259">
    <property type="term" value="P:methylation"/>
    <property type="evidence" value="ECO:0007669"/>
    <property type="project" value="UniProtKB-KW"/>
</dbReference>
<keyword evidence="5" id="KW-0489">Methyltransferase</keyword>
<dbReference type="EMBL" id="OR912232">
    <property type="protein sequence ID" value="XBN89733.1"/>
    <property type="molecule type" value="mRNA"/>
</dbReference>
<dbReference type="InterPro" id="IPR001739">
    <property type="entry name" value="Methyl_CpG_DNA-bd"/>
</dbReference>
<evidence type="ECO:0000259" key="18">
    <source>
        <dbReference type="PROSITE" id="PS50280"/>
    </source>
</evidence>
<dbReference type="InterPro" id="IPR001214">
    <property type="entry name" value="SET_dom"/>
</dbReference>
<evidence type="ECO:0000256" key="12">
    <source>
        <dbReference type="ARBA" id="ARBA00023015"/>
    </source>
</evidence>
<evidence type="ECO:0000256" key="14">
    <source>
        <dbReference type="ARBA" id="ARBA00023163"/>
    </source>
</evidence>
<keyword evidence="12" id="KW-0805">Transcription regulation</keyword>
<dbReference type="GO" id="GO:0008270">
    <property type="term" value="F:zinc ion binding"/>
    <property type="evidence" value="ECO:0007669"/>
    <property type="project" value="InterPro"/>
</dbReference>
<keyword evidence="3" id="KW-0158">Chromosome</keyword>
<feature type="compositionally biased region" description="Polar residues" evidence="17">
    <location>
        <begin position="997"/>
        <end position="1012"/>
    </location>
</feature>
<reference evidence="22" key="1">
    <citation type="submission" date="2023-12" db="EMBL/GenBank/DDBJ databases">
        <title>Identification and Expression Profile Analysis of Tudor Family Genes in Locusta migratoria, and Functional Characterization of LmTdr7.</title>
        <authorList>
            <person name="Deng S."/>
            <person name="Wang J."/>
            <person name="Ma E."/>
            <person name="Zhang J."/>
            <person name="Xing S."/>
        </authorList>
    </citation>
    <scope>NUCLEOTIDE SEQUENCE</scope>
</reference>
<feature type="compositionally biased region" description="Basic and acidic residues" evidence="17">
    <location>
        <begin position="934"/>
        <end position="943"/>
    </location>
</feature>
<dbReference type="PANTHER" id="PTHR46024:SF1">
    <property type="entry name" value="HISTONE-LYSINE N-METHYLTRANSFERASE EGGLESS"/>
    <property type="match status" value="1"/>
</dbReference>
<feature type="region of interest" description="Disordered" evidence="17">
    <location>
        <begin position="1"/>
        <end position="21"/>
    </location>
</feature>
<dbReference type="SMART" id="SM00333">
    <property type="entry name" value="TUDOR"/>
    <property type="match status" value="2"/>
</dbReference>
<dbReference type="Pfam" id="PF18359">
    <property type="entry name" value="Tudor_5"/>
    <property type="match status" value="1"/>
</dbReference>
<evidence type="ECO:0000256" key="10">
    <source>
        <dbReference type="ARBA" id="ARBA00022833"/>
    </source>
</evidence>
<dbReference type="InterPro" id="IPR016177">
    <property type="entry name" value="DNA-bd_dom_sf"/>
</dbReference>
<feature type="compositionally biased region" description="Acidic residues" evidence="17">
    <location>
        <begin position="914"/>
        <end position="926"/>
    </location>
</feature>
<dbReference type="Pfam" id="PF00856">
    <property type="entry name" value="SET"/>
    <property type="match status" value="1"/>
</dbReference>
<feature type="domain" description="SET" evidence="18">
    <location>
        <begin position="847"/>
        <end position="1144"/>
    </location>
</feature>
<evidence type="ECO:0000256" key="6">
    <source>
        <dbReference type="ARBA" id="ARBA00022679"/>
    </source>
</evidence>
<name>A0AAU7J8W7_LOCMI</name>
<organism evidence="22">
    <name type="scientific">Locusta migratoria</name>
    <name type="common">Migratory locust</name>
    <dbReference type="NCBI Taxonomy" id="7004"/>
    <lineage>
        <taxon>Eukaryota</taxon>
        <taxon>Metazoa</taxon>
        <taxon>Ecdysozoa</taxon>
        <taxon>Arthropoda</taxon>
        <taxon>Hexapoda</taxon>
        <taxon>Insecta</taxon>
        <taxon>Pterygota</taxon>
        <taxon>Neoptera</taxon>
        <taxon>Polyneoptera</taxon>
        <taxon>Orthoptera</taxon>
        <taxon>Caelifera</taxon>
        <taxon>Acrididea</taxon>
        <taxon>Acridomorpha</taxon>
        <taxon>Acridoidea</taxon>
        <taxon>Acrididae</taxon>
        <taxon>Oedipodinae</taxon>
        <taxon>Locusta</taxon>
    </lineage>
</organism>
<dbReference type="SUPFAM" id="SSF54171">
    <property type="entry name" value="DNA-binding domain"/>
    <property type="match status" value="1"/>
</dbReference>
<evidence type="ECO:0000259" key="20">
    <source>
        <dbReference type="PROSITE" id="PS50868"/>
    </source>
</evidence>
<evidence type="ECO:0000256" key="16">
    <source>
        <dbReference type="SAM" id="Coils"/>
    </source>
</evidence>
<keyword evidence="13 16" id="KW-0175">Coiled coil</keyword>
<feature type="region of interest" description="Disordered" evidence="17">
    <location>
        <begin position="554"/>
        <end position="601"/>
    </location>
</feature>
<evidence type="ECO:0000256" key="2">
    <source>
        <dbReference type="ARBA" id="ARBA00004286"/>
    </source>
</evidence>
<dbReference type="InterPro" id="IPR003616">
    <property type="entry name" value="Post-SET_dom"/>
</dbReference>
<keyword evidence="6" id="KW-0808">Transferase</keyword>
<dbReference type="InterPro" id="IPR046341">
    <property type="entry name" value="SET_dom_sf"/>
</dbReference>
<keyword evidence="7" id="KW-0949">S-adenosyl-L-methionine</keyword>
<dbReference type="InterPro" id="IPR002999">
    <property type="entry name" value="Tudor"/>
</dbReference>
<dbReference type="GO" id="GO:0010629">
    <property type="term" value="P:negative regulation of gene expression"/>
    <property type="evidence" value="ECO:0007669"/>
    <property type="project" value="TreeGrafter"/>
</dbReference>
<feature type="compositionally biased region" description="Polar residues" evidence="17">
    <location>
        <begin position="10"/>
        <end position="21"/>
    </location>
</feature>
<feature type="coiled-coil region" evidence="16">
    <location>
        <begin position="161"/>
        <end position="195"/>
    </location>
</feature>
<dbReference type="InterPro" id="IPR051516">
    <property type="entry name" value="SETDB_methyltransferase"/>
</dbReference>
<comment type="subcellular location">
    <subcellularLocation>
        <location evidence="2">Chromosome</location>
    </subcellularLocation>
    <subcellularLocation>
        <location evidence="1">Nucleus</location>
    </subcellularLocation>
</comment>
<protein>
    <submittedName>
        <fullName evidence="22">Tudor domain-containing protein Tdr30</fullName>
    </submittedName>
</protein>
<evidence type="ECO:0000256" key="5">
    <source>
        <dbReference type="ARBA" id="ARBA00022603"/>
    </source>
</evidence>
<keyword evidence="15" id="KW-0539">Nucleus</keyword>
<proteinExistence type="evidence at transcript level"/>
<accession>A0AAU7J8W7</accession>
<sequence>MEVEEITVPVNGTTDSASMNNKQAQTNDVEMGSHGSTCCNFECEERENLFRPSTSALSFYGLKYSKGRHYRICDKCSMRAQEHFASLGKTMLNNQSIISVEFPKPSETVYLEDSDEEEGEDSDKDCVLSDTDAEYIVENICPVLESTFSKFDWHFQLEQGHEFLMDLMDKQEKEAKKFTDEIDEAQRIIDKFRRDFYATCSAPIKELTPVEIIDALPGDYSTGMQSPVTNYGGQQKMSPTSSAFGLRSPRKNIALGVATKKVTPLHRMPTKISKYETTQEVVALDEVKVDHKPLPPVGMVQKPRPAPGELVYVMKYGFHGAWTQARVVEHVQKYDDNNLQSAYKIRYEYRKSSYLKVVPGKHLAYSTPSKVRLPVGTRVIALFQDEGSKENYYAGVIAEPPKSMNKYRYLVFFDDGYAQYIPHEKILVVCESSRYVWEDMHPESRSFIRNYLEQYPERPMVKLQVEQIVKTEWNGKWWVARVQELDCSLVKMRFDADSRTEWIYRGSARLSPLFVELSHARRLQGGTDTLRRHRGLGTASLKKRNMPYVEYTRTEVDDNKTDDVTRDDDSRSSISTRAVARKSTTRQSDNYADENTRVKTNDTEPEFGRVEYLQLDSKYKPKYFRPHQCSPSCVAAVPYDPEVMKGQNPLAIPLLCGWYREIVRNRGRRSVAYRSPCGRRIRTMEELHRYLRSVRSKMGVDLFDFDFWVHCCAEFVLEKGFSEIKDLSYGLENVPVSCVNCVDHSVPDFVNYSTQRLPMEGVPLNLDPEFLTGCDCEDDCRDRSKCSCWQLTIGGTAYGKNAQPDFSVGYMNKRLPEPVSTGIYECNVRCKCSSTCLNRVAQFPLQLKLQVFKTVRRGWGIRCLNDVPQGSFICVYAGRLLTEQGANEGGKNYGDEYLAELDYIEVVERMKEDYESDVPEDGDVDMAEPFSPKKTTDGEKDNNANDGEISSSTEEEVDALDLHDSDEDFRPGMKVSDLKATSDGSIRTRLRNRRTHQQSTENTTQSKQTTVARTKKLRSNSKQKSSEPQQQARAAEDECITLSDDDETDGVRLPSSFTPGVNVSDAEKKSKYKSVRELFGKEEYCYIMDAKNAGNIGRYLNHSCSPNVFVQNVFVDTHDLRFPWVAFFALTYIPAGTELTWDYNYDVGSVPGKVLHCHCGADDCRGRLL</sequence>
<dbReference type="AlphaFoldDB" id="A0AAU7J8W7"/>
<evidence type="ECO:0000256" key="1">
    <source>
        <dbReference type="ARBA" id="ARBA00004123"/>
    </source>
</evidence>
<evidence type="ECO:0000256" key="7">
    <source>
        <dbReference type="ARBA" id="ARBA00022691"/>
    </source>
</evidence>
<dbReference type="PROSITE" id="PS50982">
    <property type="entry name" value="MBD"/>
    <property type="match status" value="1"/>
</dbReference>
<dbReference type="Pfam" id="PF05033">
    <property type="entry name" value="Pre-SET"/>
    <property type="match status" value="1"/>
</dbReference>
<dbReference type="GO" id="GO:0005694">
    <property type="term" value="C:chromosome"/>
    <property type="evidence" value="ECO:0007669"/>
    <property type="project" value="UniProtKB-SubCell"/>
</dbReference>
<dbReference type="PROSITE" id="PS50867">
    <property type="entry name" value="PRE_SET"/>
    <property type="match status" value="1"/>
</dbReference>
<dbReference type="CDD" id="cd21181">
    <property type="entry name" value="Tudor_SETDB1_rpt2"/>
    <property type="match status" value="1"/>
</dbReference>
<dbReference type="CDD" id="cd20382">
    <property type="entry name" value="Tudor_SETDB1_rpt1"/>
    <property type="match status" value="1"/>
</dbReference>
<dbReference type="InterPro" id="IPR041291">
    <property type="entry name" value="TUDOR_5"/>
</dbReference>
<evidence type="ECO:0000256" key="3">
    <source>
        <dbReference type="ARBA" id="ARBA00022454"/>
    </source>
</evidence>
<evidence type="ECO:0000256" key="11">
    <source>
        <dbReference type="ARBA" id="ARBA00022853"/>
    </source>
</evidence>
<feature type="region of interest" description="Disordered" evidence="17">
    <location>
        <begin position="912"/>
        <end position="1053"/>
    </location>
</feature>
<feature type="compositionally biased region" description="Basic and acidic residues" evidence="17">
    <location>
        <begin position="554"/>
        <end position="571"/>
    </location>
</feature>
<keyword evidence="14" id="KW-0804">Transcription</keyword>
<dbReference type="InterPro" id="IPR007728">
    <property type="entry name" value="Pre-SET_dom"/>
</dbReference>
<evidence type="ECO:0000259" key="21">
    <source>
        <dbReference type="PROSITE" id="PS50982"/>
    </source>
</evidence>
<dbReference type="Pfam" id="PF18358">
    <property type="entry name" value="Tudor_4"/>
    <property type="match status" value="1"/>
</dbReference>
<keyword evidence="11" id="KW-0156">Chromatin regulator</keyword>
<dbReference type="PANTHER" id="PTHR46024">
    <property type="entry name" value="HISTONE-LYSINE N-METHYLTRANSFERASE EGGLESS"/>
    <property type="match status" value="1"/>
</dbReference>
<feature type="domain" description="MBD" evidence="21">
    <location>
        <begin position="644"/>
        <end position="712"/>
    </location>
</feature>
<evidence type="ECO:0000256" key="15">
    <source>
        <dbReference type="ARBA" id="ARBA00023242"/>
    </source>
</evidence>
<dbReference type="Gene3D" id="3.30.890.10">
    <property type="entry name" value="Methyl-cpg-binding Protein 2, Chain A"/>
    <property type="match status" value="1"/>
</dbReference>
<evidence type="ECO:0000256" key="8">
    <source>
        <dbReference type="ARBA" id="ARBA00022723"/>
    </source>
</evidence>
<feature type="domain" description="Post-SET" evidence="20">
    <location>
        <begin position="1153"/>
        <end position="1169"/>
    </location>
</feature>
<evidence type="ECO:0000313" key="22">
    <source>
        <dbReference type="EMBL" id="XBN89733.1"/>
    </source>
</evidence>
<dbReference type="GO" id="GO:0005634">
    <property type="term" value="C:nucleus"/>
    <property type="evidence" value="ECO:0007669"/>
    <property type="project" value="UniProtKB-SubCell"/>
</dbReference>
<dbReference type="CDD" id="cd10517">
    <property type="entry name" value="SET_SETDB1"/>
    <property type="match status" value="1"/>
</dbReference>
<dbReference type="InterPro" id="IPR041292">
    <property type="entry name" value="Tudor_4"/>
</dbReference>
<keyword evidence="4" id="KW-0678">Repressor</keyword>
<dbReference type="Pfam" id="PF01429">
    <property type="entry name" value="MBD"/>
    <property type="match status" value="1"/>
</dbReference>
<dbReference type="SUPFAM" id="SSF82199">
    <property type="entry name" value="SET domain"/>
    <property type="match status" value="1"/>
</dbReference>
<evidence type="ECO:0000256" key="17">
    <source>
        <dbReference type="SAM" id="MobiDB-lite"/>
    </source>
</evidence>
<dbReference type="PROSITE" id="PS50280">
    <property type="entry name" value="SET"/>
    <property type="match status" value="1"/>
</dbReference>
<dbReference type="GO" id="GO:0003677">
    <property type="term" value="F:DNA binding"/>
    <property type="evidence" value="ECO:0007669"/>
    <property type="project" value="InterPro"/>
</dbReference>
<evidence type="ECO:0000256" key="4">
    <source>
        <dbReference type="ARBA" id="ARBA00022491"/>
    </source>
</evidence>
<dbReference type="SMART" id="SM00317">
    <property type="entry name" value="SET"/>
    <property type="match status" value="1"/>
</dbReference>